<keyword evidence="1" id="KW-0539">Nucleus</keyword>
<evidence type="ECO:0000256" key="2">
    <source>
        <dbReference type="SAM" id="MobiDB-lite"/>
    </source>
</evidence>
<evidence type="ECO:0000259" key="3">
    <source>
        <dbReference type="PROSITE" id="PS50118"/>
    </source>
</evidence>
<dbReference type="PROSITE" id="PS50118">
    <property type="entry name" value="HMG_BOX_2"/>
    <property type="match status" value="1"/>
</dbReference>
<dbReference type="GO" id="GO:0016853">
    <property type="term" value="F:isomerase activity"/>
    <property type="evidence" value="ECO:0007669"/>
    <property type="project" value="UniProtKB-KW"/>
</dbReference>
<evidence type="ECO:0000313" key="5">
    <source>
        <dbReference type="Proteomes" id="UP000031036"/>
    </source>
</evidence>
<proteinExistence type="predicted"/>
<dbReference type="AlphaFoldDB" id="A0A0B2UX67"/>
<comment type="caution">
    <text evidence="4">The sequence shown here is derived from an EMBL/GenBank/DDBJ whole genome shotgun (WGS) entry which is preliminary data.</text>
</comment>
<organism evidence="4 5">
    <name type="scientific">Toxocara canis</name>
    <name type="common">Canine roundworm</name>
    <dbReference type="NCBI Taxonomy" id="6265"/>
    <lineage>
        <taxon>Eukaryota</taxon>
        <taxon>Metazoa</taxon>
        <taxon>Ecdysozoa</taxon>
        <taxon>Nematoda</taxon>
        <taxon>Chromadorea</taxon>
        <taxon>Rhabditida</taxon>
        <taxon>Spirurina</taxon>
        <taxon>Ascaridomorpha</taxon>
        <taxon>Ascaridoidea</taxon>
        <taxon>Toxocaridae</taxon>
        <taxon>Toxocara</taxon>
    </lineage>
</organism>
<sequence length="253" mass="29326">MLPLCVRLGRICEIAPPAKTISCYASTSKAKEDSLPSGYRKTPPFAFFLKENYAKKDGVKVTEAMVELKNRWNSLSAIEKKKYFDESAAELKEKKAKFDALGVEEKQRLREESERNREKRVRRRIRAEKAAKREESHRPVRPPSAYNLYIKEKMGMAQRTPEQQRLKFKEFAAAWKTLPEKEKQEMRSGLLCVSLSLVLMCVICEEKKVARLQIGVKKRAEKCDIKSKKGDVLHMHYTVSILRDRLLILYVSD</sequence>
<feature type="compositionally biased region" description="Basic and acidic residues" evidence="2">
    <location>
        <begin position="127"/>
        <end position="138"/>
    </location>
</feature>
<dbReference type="GO" id="GO:0005634">
    <property type="term" value="C:nucleus"/>
    <property type="evidence" value="ECO:0007669"/>
    <property type="project" value="UniProtKB-UniRule"/>
</dbReference>
<evidence type="ECO:0000313" key="4">
    <source>
        <dbReference type="EMBL" id="KHN73480.1"/>
    </source>
</evidence>
<dbReference type="SUPFAM" id="SSF47095">
    <property type="entry name" value="HMG-box"/>
    <property type="match status" value="2"/>
</dbReference>
<dbReference type="CDD" id="cd00084">
    <property type="entry name" value="HMG-box_SF"/>
    <property type="match status" value="2"/>
</dbReference>
<dbReference type="GO" id="GO:0003677">
    <property type="term" value="F:DNA binding"/>
    <property type="evidence" value="ECO:0007669"/>
    <property type="project" value="UniProtKB-UniRule"/>
</dbReference>
<keyword evidence="4" id="KW-0413">Isomerase</keyword>
<name>A0A0B2UX67_TOXCA</name>
<feature type="domain" description="HMG box" evidence="3">
    <location>
        <begin position="139"/>
        <end position="185"/>
    </location>
</feature>
<dbReference type="OrthoDB" id="1919336at2759"/>
<dbReference type="EMBL" id="JPKZ01003106">
    <property type="protein sequence ID" value="KHN73480.1"/>
    <property type="molecule type" value="Genomic_DNA"/>
</dbReference>
<gene>
    <name evidence="4" type="primary">FKBP2</name>
    <name evidence="4" type="ORF">Tcan_16298</name>
</gene>
<dbReference type="STRING" id="6265.A0A0B2UX67"/>
<dbReference type="InterPro" id="IPR009071">
    <property type="entry name" value="HMG_box_dom"/>
</dbReference>
<feature type="region of interest" description="Disordered" evidence="2">
    <location>
        <begin position="107"/>
        <end position="142"/>
    </location>
</feature>
<evidence type="ECO:0000256" key="1">
    <source>
        <dbReference type="PROSITE-ProRule" id="PRU00267"/>
    </source>
</evidence>
<dbReference type="Proteomes" id="UP000031036">
    <property type="component" value="Unassembled WGS sequence"/>
</dbReference>
<feature type="compositionally biased region" description="Basic and acidic residues" evidence="2">
    <location>
        <begin position="107"/>
        <end position="117"/>
    </location>
</feature>
<dbReference type="Gene3D" id="1.10.30.10">
    <property type="entry name" value="High mobility group box domain"/>
    <property type="match status" value="2"/>
</dbReference>
<dbReference type="InterPro" id="IPR036910">
    <property type="entry name" value="HMG_box_dom_sf"/>
</dbReference>
<keyword evidence="1" id="KW-0238">DNA-binding</keyword>
<feature type="DNA-binding region" description="HMG box" evidence="1">
    <location>
        <begin position="139"/>
        <end position="185"/>
    </location>
</feature>
<protein>
    <submittedName>
        <fullName evidence="4">Peptidyl-prolyl cis-trans isomerase FKBP2</fullName>
    </submittedName>
</protein>
<keyword evidence="5" id="KW-1185">Reference proteome</keyword>
<reference evidence="4 5" key="1">
    <citation type="submission" date="2014-11" db="EMBL/GenBank/DDBJ databases">
        <title>Genetic blueprint of the zoonotic pathogen Toxocara canis.</title>
        <authorList>
            <person name="Zhu X.-Q."/>
            <person name="Korhonen P.K."/>
            <person name="Cai H."/>
            <person name="Young N.D."/>
            <person name="Nejsum P."/>
            <person name="von Samson-Himmelstjerna G."/>
            <person name="Boag P.R."/>
            <person name="Tan P."/>
            <person name="Li Q."/>
            <person name="Min J."/>
            <person name="Yang Y."/>
            <person name="Wang X."/>
            <person name="Fang X."/>
            <person name="Hall R.S."/>
            <person name="Hofmann A."/>
            <person name="Sternberg P.W."/>
            <person name="Jex A.R."/>
            <person name="Gasser R.B."/>
        </authorList>
    </citation>
    <scope>NUCLEOTIDE SEQUENCE [LARGE SCALE GENOMIC DNA]</scope>
    <source>
        <strain evidence="4">PN_DK_2014</strain>
    </source>
</reference>
<accession>A0A0B2UX67</accession>